<evidence type="ECO:0000313" key="3">
    <source>
        <dbReference type="Proteomes" id="UP000663918"/>
    </source>
</evidence>
<feature type="region of interest" description="Disordered" evidence="1">
    <location>
        <begin position="118"/>
        <end position="138"/>
    </location>
</feature>
<protein>
    <submittedName>
        <fullName evidence="2">Uncharacterized protein</fullName>
    </submittedName>
</protein>
<sequence length="138" mass="14036">MTGRVPPVGPVTGVGGGAITPAVTRTSNEDRRGQERRSADRRAKKESASRDLVPVGKPVHHDPAGPAASKAAHAAAMTEAQAAAAGFAAQMLGQGGQRNGIKGGPPVMDAARSAYLGAEYTGEKDRRPAAGATKRTDI</sequence>
<accession>A0A975C1C0</accession>
<reference evidence="2" key="1">
    <citation type="submission" date="2020-09" db="EMBL/GenBank/DDBJ databases">
        <title>Brevundimonas sp. LVF2 isolated from a puddle in Goettingen, Germany.</title>
        <authorList>
            <person name="Friedrich I."/>
            <person name="Klassen A."/>
            <person name="Hannes N."/>
            <person name="Schneider D."/>
            <person name="Hertel R."/>
            <person name="Daniel R."/>
        </authorList>
    </citation>
    <scope>NUCLEOTIDE SEQUENCE</scope>
    <source>
        <strain evidence="2">LVF2</strain>
    </source>
</reference>
<dbReference type="KEGG" id="bgoe:IFJ75_18860"/>
<dbReference type="Proteomes" id="UP000663918">
    <property type="component" value="Chromosome"/>
</dbReference>
<keyword evidence="3" id="KW-1185">Reference proteome</keyword>
<dbReference type="EMBL" id="CP062222">
    <property type="protein sequence ID" value="QTC91229.1"/>
    <property type="molecule type" value="Genomic_DNA"/>
</dbReference>
<feature type="compositionally biased region" description="Basic and acidic residues" evidence="1">
    <location>
        <begin position="27"/>
        <end position="49"/>
    </location>
</feature>
<proteinExistence type="predicted"/>
<feature type="region of interest" description="Disordered" evidence="1">
    <location>
        <begin position="1"/>
        <end position="82"/>
    </location>
</feature>
<gene>
    <name evidence="2" type="ORF">IFJ75_18860</name>
</gene>
<evidence type="ECO:0000256" key="1">
    <source>
        <dbReference type="SAM" id="MobiDB-lite"/>
    </source>
</evidence>
<organism evidence="2 3">
    <name type="scientific">Brevundimonas goettingensis</name>
    <dbReference type="NCBI Taxonomy" id="2774190"/>
    <lineage>
        <taxon>Bacteria</taxon>
        <taxon>Pseudomonadati</taxon>
        <taxon>Pseudomonadota</taxon>
        <taxon>Alphaproteobacteria</taxon>
        <taxon>Caulobacterales</taxon>
        <taxon>Caulobacteraceae</taxon>
        <taxon>Brevundimonas</taxon>
    </lineage>
</organism>
<name>A0A975C1C0_9CAUL</name>
<feature type="compositionally biased region" description="Basic and acidic residues" evidence="1">
    <location>
        <begin position="121"/>
        <end position="138"/>
    </location>
</feature>
<dbReference type="AlphaFoldDB" id="A0A975C1C0"/>
<evidence type="ECO:0000313" key="2">
    <source>
        <dbReference type="EMBL" id="QTC91229.1"/>
    </source>
</evidence>
<feature type="compositionally biased region" description="Low complexity" evidence="1">
    <location>
        <begin position="64"/>
        <end position="82"/>
    </location>
</feature>